<dbReference type="PANTHER" id="PTHR11771">
    <property type="entry name" value="LIPOXYGENASE"/>
    <property type="match status" value="1"/>
</dbReference>
<dbReference type="GO" id="GO:0031408">
    <property type="term" value="P:oxylipin biosynthetic process"/>
    <property type="evidence" value="ECO:0007669"/>
    <property type="project" value="UniProtKB-KW"/>
</dbReference>
<protein>
    <submittedName>
        <fullName evidence="8">Putative linoleate 9S-lipoxygenase 5-like</fullName>
    </submittedName>
</protein>
<comment type="similarity">
    <text evidence="1">Belongs to the lipoxygenase family.</text>
</comment>
<dbReference type="GO" id="GO:0034440">
    <property type="term" value="P:lipid oxidation"/>
    <property type="evidence" value="ECO:0007669"/>
    <property type="project" value="InterPro"/>
</dbReference>
<evidence type="ECO:0000256" key="6">
    <source>
        <dbReference type="PROSITE-ProRule" id="PRU00152"/>
    </source>
</evidence>
<evidence type="ECO:0000256" key="2">
    <source>
        <dbReference type="ARBA" id="ARBA00022516"/>
    </source>
</evidence>
<dbReference type="Gene3D" id="2.60.60.20">
    <property type="entry name" value="PLAT/LH2 domain"/>
    <property type="match status" value="1"/>
</dbReference>
<dbReference type="PRINTS" id="PR00468">
    <property type="entry name" value="PLTLPOXGNASE"/>
</dbReference>
<sequence>NGLKGKLGKPADLDWITKSTSTPLQTGESAFKVTFDWDEEIGTPGAFLITNNHDNEFYLKSLTLNGVPGQDVIHFVCNSWIYPAKKYENVRVFFSNKV</sequence>
<comment type="caution">
    <text evidence="6">Lacks conserved residue(s) required for the propagation of feature annotation.</text>
</comment>
<dbReference type="GO" id="GO:0006633">
    <property type="term" value="P:fatty acid biosynthetic process"/>
    <property type="evidence" value="ECO:0007669"/>
    <property type="project" value="UniProtKB-KW"/>
</dbReference>
<name>A0A392R0X4_9FABA</name>
<dbReference type="InterPro" id="IPR000907">
    <property type="entry name" value="LipOase"/>
</dbReference>
<comment type="caution">
    <text evidence="8">The sequence shown here is derived from an EMBL/GenBank/DDBJ whole genome shotgun (WGS) entry which is preliminary data.</text>
</comment>
<dbReference type="AlphaFoldDB" id="A0A392R0X4"/>
<dbReference type="SMART" id="SM00308">
    <property type="entry name" value="LH2"/>
    <property type="match status" value="1"/>
</dbReference>
<dbReference type="GO" id="GO:0016702">
    <property type="term" value="F:oxidoreductase activity, acting on single donors with incorporation of molecular oxygen, incorporation of two atoms of oxygen"/>
    <property type="evidence" value="ECO:0007669"/>
    <property type="project" value="InterPro"/>
</dbReference>
<keyword evidence="9" id="KW-1185">Reference proteome</keyword>
<accession>A0A392R0X4</accession>
<dbReference type="Proteomes" id="UP000265520">
    <property type="component" value="Unassembled WGS sequence"/>
</dbReference>
<proteinExistence type="inferred from homology"/>
<dbReference type="InterPro" id="IPR001246">
    <property type="entry name" value="LipOase_plant"/>
</dbReference>
<evidence type="ECO:0000313" key="8">
    <source>
        <dbReference type="EMBL" id="MCI29732.1"/>
    </source>
</evidence>
<keyword evidence="3" id="KW-0925">Oxylipin biosynthesis</keyword>
<keyword evidence="4" id="KW-0276">Fatty acid metabolism</keyword>
<keyword evidence="3" id="KW-0443">Lipid metabolism</keyword>
<dbReference type="Pfam" id="PF01477">
    <property type="entry name" value="PLAT"/>
    <property type="match status" value="1"/>
</dbReference>
<evidence type="ECO:0000313" key="9">
    <source>
        <dbReference type="Proteomes" id="UP000265520"/>
    </source>
</evidence>
<dbReference type="SUPFAM" id="SSF49723">
    <property type="entry name" value="Lipase/lipooxygenase domain (PLAT/LH2 domain)"/>
    <property type="match status" value="1"/>
</dbReference>
<evidence type="ECO:0000256" key="5">
    <source>
        <dbReference type="ARBA" id="ARBA00023160"/>
    </source>
</evidence>
<dbReference type="GO" id="GO:0046872">
    <property type="term" value="F:metal ion binding"/>
    <property type="evidence" value="ECO:0007669"/>
    <property type="project" value="InterPro"/>
</dbReference>
<evidence type="ECO:0000259" key="7">
    <source>
        <dbReference type="PROSITE" id="PS50095"/>
    </source>
</evidence>
<keyword evidence="5" id="KW-0275">Fatty acid biosynthesis</keyword>
<feature type="domain" description="PLAT" evidence="7">
    <location>
        <begin position="1"/>
        <end position="95"/>
    </location>
</feature>
<dbReference type="InterPro" id="IPR001024">
    <property type="entry name" value="PLAT/LH2_dom"/>
</dbReference>
<evidence type="ECO:0000256" key="1">
    <source>
        <dbReference type="ARBA" id="ARBA00009419"/>
    </source>
</evidence>
<dbReference type="EMBL" id="LXQA010174588">
    <property type="protein sequence ID" value="MCI29732.1"/>
    <property type="molecule type" value="Genomic_DNA"/>
</dbReference>
<organism evidence="8 9">
    <name type="scientific">Trifolium medium</name>
    <dbReference type="NCBI Taxonomy" id="97028"/>
    <lineage>
        <taxon>Eukaryota</taxon>
        <taxon>Viridiplantae</taxon>
        <taxon>Streptophyta</taxon>
        <taxon>Embryophyta</taxon>
        <taxon>Tracheophyta</taxon>
        <taxon>Spermatophyta</taxon>
        <taxon>Magnoliopsida</taxon>
        <taxon>eudicotyledons</taxon>
        <taxon>Gunneridae</taxon>
        <taxon>Pentapetalae</taxon>
        <taxon>rosids</taxon>
        <taxon>fabids</taxon>
        <taxon>Fabales</taxon>
        <taxon>Fabaceae</taxon>
        <taxon>Papilionoideae</taxon>
        <taxon>50 kb inversion clade</taxon>
        <taxon>NPAAA clade</taxon>
        <taxon>Hologalegina</taxon>
        <taxon>IRL clade</taxon>
        <taxon>Trifolieae</taxon>
        <taxon>Trifolium</taxon>
    </lineage>
</organism>
<evidence type="ECO:0000256" key="3">
    <source>
        <dbReference type="ARBA" id="ARBA00022767"/>
    </source>
</evidence>
<dbReference type="PROSITE" id="PS50095">
    <property type="entry name" value="PLAT"/>
    <property type="match status" value="1"/>
</dbReference>
<evidence type="ECO:0000256" key="4">
    <source>
        <dbReference type="ARBA" id="ARBA00022832"/>
    </source>
</evidence>
<feature type="non-terminal residue" evidence="8">
    <location>
        <position position="1"/>
    </location>
</feature>
<reference evidence="8 9" key="1">
    <citation type="journal article" date="2018" name="Front. Plant Sci.">
        <title>Red Clover (Trifolium pratense) and Zigzag Clover (T. medium) - A Picture of Genomic Similarities and Differences.</title>
        <authorList>
            <person name="Dluhosova J."/>
            <person name="Istvanek J."/>
            <person name="Nedelnik J."/>
            <person name="Repkova J."/>
        </authorList>
    </citation>
    <scope>NUCLEOTIDE SEQUENCE [LARGE SCALE GENOMIC DNA]</scope>
    <source>
        <strain evidence="9">cv. 10/8</strain>
        <tissue evidence="8">Leaf</tissue>
    </source>
</reference>
<keyword evidence="2" id="KW-0444">Lipid biosynthesis</keyword>
<dbReference type="InterPro" id="IPR036392">
    <property type="entry name" value="PLAT/LH2_dom_sf"/>
</dbReference>